<dbReference type="OMA" id="IRISSKW"/>
<evidence type="ECO:0000256" key="2">
    <source>
        <dbReference type="ARBA" id="ARBA00022527"/>
    </source>
</evidence>
<dbReference type="GO" id="GO:0005524">
    <property type="term" value="F:ATP binding"/>
    <property type="evidence" value="ECO:0007669"/>
    <property type="project" value="UniProtKB-KW"/>
</dbReference>
<evidence type="ECO:0000256" key="8">
    <source>
        <dbReference type="ARBA" id="ARBA00048679"/>
    </source>
</evidence>
<dbReference type="SUPFAM" id="SSF56112">
    <property type="entry name" value="Protein kinase-like (PK-like)"/>
    <property type="match status" value="1"/>
</dbReference>
<evidence type="ECO:0000256" key="4">
    <source>
        <dbReference type="ARBA" id="ARBA00022741"/>
    </source>
</evidence>
<protein>
    <recommendedName>
        <fullName evidence="1">non-specific serine/threonine protein kinase</fullName>
        <ecNumber evidence="1">2.7.11.1</ecNumber>
    </recommendedName>
</protein>
<dbReference type="Pfam" id="PF00069">
    <property type="entry name" value="Pkinase"/>
    <property type="match status" value="1"/>
</dbReference>
<evidence type="ECO:0000256" key="6">
    <source>
        <dbReference type="ARBA" id="ARBA00022840"/>
    </source>
</evidence>
<keyword evidence="2" id="KW-0723">Serine/threonine-protein kinase</keyword>
<gene>
    <name evidence="10" type="ORF">CMU_019190</name>
</gene>
<dbReference type="CDD" id="cd08215">
    <property type="entry name" value="STKc_Nek"/>
    <property type="match status" value="1"/>
</dbReference>
<evidence type="ECO:0000256" key="1">
    <source>
        <dbReference type="ARBA" id="ARBA00012513"/>
    </source>
</evidence>
<evidence type="ECO:0000313" key="11">
    <source>
        <dbReference type="Proteomes" id="UP000001460"/>
    </source>
</evidence>
<keyword evidence="4" id="KW-0547">Nucleotide-binding</keyword>
<dbReference type="InterPro" id="IPR000719">
    <property type="entry name" value="Prot_kinase_dom"/>
</dbReference>
<accession>B6ACA6</accession>
<keyword evidence="5 10" id="KW-0418">Kinase</keyword>
<name>B6ACA6_CRYMR</name>
<dbReference type="PANTHER" id="PTHR44899">
    <property type="entry name" value="CAMK FAMILY PROTEIN KINASE"/>
    <property type="match status" value="1"/>
</dbReference>
<sequence>MTLLIPLLPRNSSFDFLYKNYRIIEYVGRGQFGNTYKVQNTIDNKIWLAKCIDLSQMDEDDKNRSLQEAEIMKTINNPYVIKCHESFIHDDIYLIIIMEYCKQGDISKVLENCIKTNTYLSEDTVLFWCSQIAAGLHYLHRECSIIHRDIKPSNIFLTDKGNIVIGDFGISRIMLSVTIPYTLTSIGTPQYMSPEMCENKPYTYKSDIWSFGCVMYELTCLKPPFTGDSLLSLAWNISFQKIEPPPKCYSNELFNLVQQLLSRDSSLRPDPFEILQTPLLRVYKEKLLYTPKNEIIVNPKTKRMNEISLMGKIIDKNKIEQIFNKKELIISKQDDDLIDYQYDISVKTDDTCPSTNSISLTSYSSYIEERSISLESINLGFIPNNFVYEDINKCCRQDKEKFCITPTNFDQQYCSIIVGRIQQYIFFRVEEWSLKSPNNLSIYEIIEYLNKNTKCCNKYIIENIRISSKWLAEFVLELDIGISEAEQELLLSYISYTSSVKIDNFNISRTIRYAKSSDSLNTLDELNLIGNKKIRRQSMPNNDSKYKNFQKYIRNENLNTLFDKLPIIHEFLEYIIGWNGIIRNNINNLDITEIKYNEIYKKEEEKLSNNSMSIFSLHLIKPDFYHLIKDWIGSIIKPTVLNKKSAFHNSISPKKKIKSICLKDGFRLFDQSKHEILSRQHFRTVLYLILPKLTSIQLDWLFALAPKDSNGNVKYEQFLEYVTYILQNEKEVNNSQTIKLEDKESNNHTNSIFPKRDTGHYSYKVVNTKNCYSLFVDGIVDHYLYDDDNTHNNDTEFFGYGIHDLVLLHHNNQTCRRPSPSPQIISRTRTASNLRNPEELLTEGFDNNLELNNPDCKSLGTNLSGLFSANRFKFNVSSSPSNKDNNYDLKIGTNCYVNNDENTEISGDYELNNDNKQFISNGIVKTPLSCKSCINHFSISPSSPPVSSHSIDTSCLSTNACETGNCQPEKSSIINNCFLLLSISICLEKLIQTLQLERLYTCWTTSNISHNHSLLRYKALEKLENIRIETSSALHNLTSYLLRYLKGNPEKGLDFECDQFCVSLKETLLRLEVELPLQRDAIDCMLRIFTDLIQDQTDSSLSQTIQASNKIAFINDDKQSNEENTIPNYSSNVYREIVKQAITQNLVYPISKKSFDSEDSVNIKIKSNKNINNQSSNNTSKYINNNSIDEFYSIEDSQSSFSSLNNCDDEEYCNLKTMSLPNRKKQRSSDSTTSSPSSKALAWTGKFLASLEFFGEATVNFLQCAFQILSIIVQILSKDEFCHRNVLLYNPNTIIENYRQWSYLKEHVSRECAFVVSIGVDYDLKKDLETARIFLELLGARRYQAATTWQLQSTSERNLFKDLLLLEEALWNNSQYKQYNGNYNNQNFADDWLQKGDETCTALHSSCINFISEIRDMIYKLY</sequence>
<dbReference type="PROSITE" id="PS50011">
    <property type="entry name" value="PROTEIN_KINASE_DOM"/>
    <property type="match status" value="1"/>
</dbReference>
<dbReference type="PANTHER" id="PTHR44899:SF3">
    <property type="entry name" value="SERINE_THREONINE-PROTEIN KINASE NEK1"/>
    <property type="match status" value="1"/>
</dbReference>
<evidence type="ECO:0000259" key="9">
    <source>
        <dbReference type="PROSITE" id="PS50011"/>
    </source>
</evidence>
<dbReference type="EMBL" id="DS989728">
    <property type="protein sequence ID" value="EEA06162.1"/>
    <property type="molecule type" value="Genomic_DNA"/>
</dbReference>
<comment type="catalytic activity">
    <reaction evidence="7">
        <text>L-threonyl-[protein] + ATP = O-phospho-L-threonyl-[protein] + ADP + H(+)</text>
        <dbReference type="Rhea" id="RHEA:46608"/>
        <dbReference type="Rhea" id="RHEA-COMP:11060"/>
        <dbReference type="Rhea" id="RHEA-COMP:11605"/>
        <dbReference type="ChEBI" id="CHEBI:15378"/>
        <dbReference type="ChEBI" id="CHEBI:30013"/>
        <dbReference type="ChEBI" id="CHEBI:30616"/>
        <dbReference type="ChEBI" id="CHEBI:61977"/>
        <dbReference type="ChEBI" id="CHEBI:456216"/>
        <dbReference type="EC" id="2.7.11.1"/>
    </reaction>
</comment>
<reference evidence="10" key="1">
    <citation type="submission" date="2008-06" db="EMBL/GenBank/DDBJ databases">
        <authorList>
            <person name="Lorenzi H."/>
            <person name="Inman J."/>
            <person name="Miller J."/>
            <person name="Schobel S."/>
            <person name="Amedeo P."/>
            <person name="Caler E.V."/>
            <person name="da Silva J."/>
        </authorList>
    </citation>
    <scope>NUCLEOTIDE SEQUENCE [LARGE SCALE GENOMIC DNA]</scope>
    <source>
        <strain evidence="10">RN66</strain>
    </source>
</reference>
<dbReference type="GO" id="GO:0004674">
    <property type="term" value="F:protein serine/threonine kinase activity"/>
    <property type="evidence" value="ECO:0007669"/>
    <property type="project" value="UniProtKB-KW"/>
</dbReference>
<dbReference type="InterPro" id="IPR011992">
    <property type="entry name" value="EF-hand-dom_pair"/>
</dbReference>
<organism evidence="10 11">
    <name type="scientific">Cryptosporidium muris (strain RN66)</name>
    <dbReference type="NCBI Taxonomy" id="441375"/>
    <lineage>
        <taxon>Eukaryota</taxon>
        <taxon>Sar</taxon>
        <taxon>Alveolata</taxon>
        <taxon>Apicomplexa</taxon>
        <taxon>Conoidasida</taxon>
        <taxon>Coccidia</taxon>
        <taxon>Eucoccidiorida</taxon>
        <taxon>Eimeriorina</taxon>
        <taxon>Cryptosporidiidae</taxon>
        <taxon>Cryptosporidium</taxon>
    </lineage>
</organism>
<evidence type="ECO:0000256" key="3">
    <source>
        <dbReference type="ARBA" id="ARBA00022679"/>
    </source>
</evidence>
<dbReference type="Proteomes" id="UP000001460">
    <property type="component" value="Unassembled WGS sequence"/>
</dbReference>
<evidence type="ECO:0000256" key="7">
    <source>
        <dbReference type="ARBA" id="ARBA00047899"/>
    </source>
</evidence>
<keyword evidence="11" id="KW-1185">Reference proteome</keyword>
<dbReference type="VEuPathDB" id="CryptoDB:CMU_019190"/>
<dbReference type="RefSeq" id="XP_002140511.1">
    <property type="nucleotide sequence ID" value="XM_002140475.1"/>
</dbReference>
<dbReference type="SUPFAM" id="SSF47473">
    <property type="entry name" value="EF-hand"/>
    <property type="match status" value="1"/>
</dbReference>
<comment type="catalytic activity">
    <reaction evidence="8">
        <text>L-seryl-[protein] + ATP = O-phospho-L-seryl-[protein] + ADP + H(+)</text>
        <dbReference type="Rhea" id="RHEA:17989"/>
        <dbReference type="Rhea" id="RHEA-COMP:9863"/>
        <dbReference type="Rhea" id="RHEA-COMP:11604"/>
        <dbReference type="ChEBI" id="CHEBI:15378"/>
        <dbReference type="ChEBI" id="CHEBI:29999"/>
        <dbReference type="ChEBI" id="CHEBI:30616"/>
        <dbReference type="ChEBI" id="CHEBI:83421"/>
        <dbReference type="ChEBI" id="CHEBI:456216"/>
        <dbReference type="EC" id="2.7.11.1"/>
    </reaction>
</comment>
<keyword evidence="3 10" id="KW-0808">Transferase</keyword>
<dbReference type="Gene3D" id="1.10.238.10">
    <property type="entry name" value="EF-hand"/>
    <property type="match status" value="1"/>
</dbReference>
<evidence type="ECO:0000313" key="10">
    <source>
        <dbReference type="EMBL" id="EEA06162.1"/>
    </source>
</evidence>
<dbReference type="STRING" id="441375.B6ACA6"/>
<dbReference type="GeneID" id="6995600"/>
<proteinExistence type="predicted"/>
<dbReference type="GO" id="GO:0106310">
    <property type="term" value="F:protein serine kinase activity"/>
    <property type="evidence" value="ECO:0007669"/>
    <property type="project" value="RHEA"/>
</dbReference>
<dbReference type="PROSITE" id="PS00108">
    <property type="entry name" value="PROTEIN_KINASE_ST"/>
    <property type="match status" value="1"/>
</dbReference>
<dbReference type="InterPro" id="IPR011009">
    <property type="entry name" value="Kinase-like_dom_sf"/>
</dbReference>
<dbReference type="InterPro" id="IPR051131">
    <property type="entry name" value="NEK_Ser/Thr_kinase_NIMA"/>
</dbReference>
<dbReference type="InterPro" id="IPR008271">
    <property type="entry name" value="Ser/Thr_kinase_AS"/>
</dbReference>
<dbReference type="eggNOG" id="KOG0589">
    <property type="taxonomic scope" value="Eukaryota"/>
</dbReference>
<keyword evidence="6" id="KW-0067">ATP-binding</keyword>
<dbReference type="EC" id="2.7.11.1" evidence="1"/>
<evidence type="ECO:0000256" key="5">
    <source>
        <dbReference type="ARBA" id="ARBA00022777"/>
    </source>
</evidence>
<feature type="domain" description="Protein kinase" evidence="9">
    <location>
        <begin position="21"/>
        <end position="280"/>
    </location>
</feature>
<dbReference type="Gene3D" id="1.10.510.10">
    <property type="entry name" value="Transferase(Phosphotransferase) domain 1"/>
    <property type="match status" value="1"/>
</dbReference>
<dbReference type="OrthoDB" id="248923at2759"/>
<dbReference type="SMART" id="SM00220">
    <property type="entry name" value="S_TKc"/>
    <property type="match status" value="1"/>
</dbReference>